<evidence type="ECO:0000313" key="3">
    <source>
        <dbReference type="Proteomes" id="UP001315278"/>
    </source>
</evidence>
<keyword evidence="1" id="KW-1133">Transmembrane helix</keyword>
<organism evidence="2 3">
    <name type="scientific">Bradyrhizobium jicamae</name>
    <dbReference type="NCBI Taxonomy" id="280332"/>
    <lineage>
        <taxon>Bacteria</taxon>
        <taxon>Pseudomonadati</taxon>
        <taxon>Pseudomonadota</taxon>
        <taxon>Alphaproteobacteria</taxon>
        <taxon>Hyphomicrobiales</taxon>
        <taxon>Nitrobacteraceae</taxon>
        <taxon>Bradyrhizobium</taxon>
    </lineage>
</organism>
<name>A0ABS5FUK1_9BRAD</name>
<feature type="transmembrane region" description="Helical" evidence="1">
    <location>
        <begin position="210"/>
        <end position="227"/>
    </location>
</feature>
<protein>
    <submittedName>
        <fullName evidence="2">Uncharacterized protein</fullName>
    </submittedName>
</protein>
<evidence type="ECO:0000256" key="1">
    <source>
        <dbReference type="SAM" id="Phobius"/>
    </source>
</evidence>
<dbReference type="RefSeq" id="WP_212494878.1">
    <property type="nucleotide sequence ID" value="NZ_JAFCJH010000055.1"/>
</dbReference>
<keyword evidence="3" id="KW-1185">Reference proteome</keyword>
<sequence length="513" mass="55453">MAVMSALDIEASLAPDVEMIAMLKSLAYLKDADILKVTTLQPSATHDASLKCGRDRVIGPGGKRLTNSTDTPKAAISDSVAVLLILLCVHDATLFSSVAYSAGSFSNVINYQPSTATAMIFGVSLFTLVSAVFAVANFSVGFFLGFYFFTMILGYLWFERFSFLSYNHHLAVASIILSGAAFFLPSLLVRSPVRQVLQWPAPSFDLMIHGLFLLAAAILVAGAAYHFKLVGLSEMYEFREEIQYPLVIRYGAGIITVALLPVAFACWAMSKRYWKAAAALLIMVAFYPVTLTKLTLLAPFWLLFLAALSAVVAGRTAVILSLLLPMSAGIAALTLARWGMIPLDAGRMYFGNINVRMIAMPSMALEVYNNYFASHPLTHFCQINLLKTLMSCPYHEQLSVLMRGYNLGAFNASLFATEGIASVGLWFAPLSALGCGLIIALGNRLSAGLPARFILVSGGMLPVVLLNVPLSTNLLTNGVAVLFLLWYVTPRSIFGKETLDTTSPKPSSIATLN</sequence>
<evidence type="ECO:0000313" key="2">
    <source>
        <dbReference type="EMBL" id="MBR0800492.1"/>
    </source>
</evidence>
<feature type="transmembrane region" description="Helical" evidence="1">
    <location>
        <begin position="80"/>
        <end position="102"/>
    </location>
</feature>
<feature type="transmembrane region" description="Helical" evidence="1">
    <location>
        <begin position="474"/>
        <end position="489"/>
    </location>
</feature>
<gene>
    <name evidence="2" type="ORF">JQ615_34510</name>
</gene>
<feature type="transmembrane region" description="Helical" evidence="1">
    <location>
        <begin position="114"/>
        <end position="133"/>
    </location>
</feature>
<feature type="transmembrane region" description="Helical" evidence="1">
    <location>
        <begin position="320"/>
        <end position="340"/>
    </location>
</feature>
<feature type="transmembrane region" description="Helical" evidence="1">
    <location>
        <begin position="423"/>
        <end position="442"/>
    </location>
</feature>
<feature type="transmembrane region" description="Helical" evidence="1">
    <location>
        <begin position="140"/>
        <end position="158"/>
    </location>
</feature>
<keyword evidence="1" id="KW-0472">Membrane</keyword>
<feature type="transmembrane region" description="Helical" evidence="1">
    <location>
        <begin position="170"/>
        <end position="189"/>
    </location>
</feature>
<dbReference type="EMBL" id="JAFCJH010000055">
    <property type="protein sequence ID" value="MBR0800492.1"/>
    <property type="molecule type" value="Genomic_DNA"/>
</dbReference>
<dbReference type="Proteomes" id="UP001315278">
    <property type="component" value="Unassembled WGS sequence"/>
</dbReference>
<feature type="transmembrane region" description="Helical" evidence="1">
    <location>
        <begin position="247"/>
        <end position="266"/>
    </location>
</feature>
<proteinExistence type="predicted"/>
<comment type="caution">
    <text evidence="2">The sequence shown here is derived from an EMBL/GenBank/DDBJ whole genome shotgun (WGS) entry which is preliminary data.</text>
</comment>
<accession>A0ABS5FUK1</accession>
<reference evidence="3" key="1">
    <citation type="journal article" date="2021" name="ISME J.">
        <title>Evolutionary origin and ecological implication of a unique nif island in free-living Bradyrhizobium lineages.</title>
        <authorList>
            <person name="Tao J."/>
        </authorList>
    </citation>
    <scope>NUCLEOTIDE SEQUENCE [LARGE SCALE GENOMIC DNA]</scope>
    <source>
        <strain evidence="3">SZCCT0434</strain>
    </source>
</reference>
<keyword evidence="1" id="KW-0812">Transmembrane</keyword>